<feature type="coiled-coil region" evidence="2">
    <location>
        <begin position="180"/>
        <end position="253"/>
    </location>
</feature>
<dbReference type="PANTHER" id="PTHR21683:SF3">
    <property type="entry name" value="CILIA AND FLAGELLA ASSOCIATED PROTEIN 100"/>
    <property type="match status" value="1"/>
</dbReference>
<keyword evidence="6" id="KW-1185">Reference proteome</keyword>
<feature type="region of interest" description="Disordered" evidence="3">
    <location>
        <begin position="450"/>
        <end position="479"/>
    </location>
</feature>
<organism evidence="5 6">
    <name type="scientific">Tritrichomonas musculus</name>
    <dbReference type="NCBI Taxonomy" id="1915356"/>
    <lineage>
        <taxon>Eukaryota</taxon>
        <taxon>Metamonada</taxon>
        <taxon>Parabasalia</taxon>
        <taxon>Tritrichomonadida</taxon>
        <taxon>Tritrichomonadidae</taxon>
        <taxon>Tritrichomonas</taxon>
    </lineage>
</organism>
<feature type="compositionally biased region" description="Basic and acidic residues" evidence="3">
    <location>
        <begin position="450"/>
        <end position="459"/>
    </location>
</feature>
<evidence type="ECO:0000313" key="6">
    <source>
        <dbReference type="Proteomes" id="UP001470230"/>
    </source>
</evidence>
<keyword evidence="1 2" id="KW-0175">Coiled coil</keyword>
<feature type="domain" description="DUF4200" evidence="4">
    <location>
        <begin position="166"/>
        <end position="283"/>
    </location>
</feature>
<evidence type="ECO:0000256" key="1">
    <source>
        <dbReference type="ARBA" id="ARBA00023054"/>
    </source>
</evidence>
<evidence type="ECO:0000313" key="5">
    <source>
        <dbReference type="EMBL" id="KAK8866699.1"/>
    </source>
</evidence>
<feature type="compositionally biased region" description="Polar residues" evidence="3">
    <location>
        <begin position="92"/>
        <end position="108"/>
    </location>
</feature>
<dbReference type="Pfam" id="PF13863">
    <property type="entry name" value="DUF4200"/>
    <property type="match status" value="1"/>
</dbReference>
<reference evidence="5 6" key="1">
    <citation type="submission" date="2024-04" db="EMBL/GenBank/DDBJ databases">
        <title>Tritrichomonas musculus Genome.</title>
        <authorList>
            <person name="Alves-Ferreira E."/>
            <person name="Grigg M."/>
            <person name="Lorenzi H."/>
            <person name="Galac M."/>
        </authorList>
    </citation>
    <scope>NUCLEOTIDE SEQUENCE [LARGE SCALE GENOMIC DNA]</scope>
    <source>
        <strain evidence="5 6">EAF2021</strain>
    </source>
</reference>
<evidence type="ECO:0000256" key="3">
    <source>
        <dbReference type="SAM" id="MobiDB-lite"/>
    </source>
</evidence>
<gene>
    <name evidence="5" type="ORF">M9Y10_009666</name>
</gene>
<dbReference type="InterPro" id="IPR025252">
    <property type="entry name" value="DUF4200"/>
</dbReference>
<name>A0ABR2IP05_9EUKA</name>
<accession>A0ABR2IP05</accession>
<protein>
    <submittedName>
        <fullName evidence="5">Cilia- and flagella-associated protein 100</fullName>
    </submittedName>
</protein>
<sequence length="511" mass="60003">MDDEDTRILIRPKTAMTGTRSRSMTRRSKNNPFVIPPVAELLADREEEEIKIKEERDLIRSMTLKQRADMLRPPIPEYLIRSSQHATPNISFSGNNTAPIMPKSSSKNISHKLKRPKTRGSFFITNRQLINGDFQFDDGFDDEKYKKGDPNNPTSHRIEGCRISEFIQQKREIYHVQMLMDRKNYEIQRLNKQITIEEANLLEQEQNIEESSQSYKIQNAKVEADLARARKRMEEASRKKVAATKNLRLFKQQVEIMKSEISKNLDLLDEYQSYKIFLESITPQGRDTEQYFTDPANLMIELEVVEKDNLFLIQQCQVLQDMQTRGKKTIKEEIESTDIMIEKAQNNLYTVEEVPPFDSSQINIEDRQDEVESQLKHFAKLVNNLHIRCYKKESNISTMGILEKIENDLEDMYKTIDMIDSKFVSEKQSNIDKRRREQQRKDKLEKQALEQKMKTDQALKRATQPIKKQTGRPLYERTSPVKIRKTNDAKLLAQKIEQQRVDTLLYGELYP</sequence>
<dbReference type="Proteomes" id="UP001470230">
    <property type="component" value="Unassembled WGS sequence"/>
</dbReference>
<dbReference type="PANTHER" id="PTHR21683">
    <property type="entry name" value="COILED-COIL DOMAIN-CONTAINING PROTEIN 42 LIKE-2-LIKE-RELATED"/>
    <property type="match status" value="1"/>
</dbReference>
<feature type="coiled-coil region" evidence="2">
    <location>
        <begin position="38"/>
        <end position="65"/>
    </location>
</feature>
<dbReference type="InterPro" id="IPR051147">
    <property type="entry name" value="CFAP_domain-containing"/>
</dbReference>
<evidence type="ECO:0000256" key="2">
    <source>
        <dbReference type="SAM" id="Coils"/>
    </source>
</evidence>
<dbReference type="EMBL" id="JAPFFF010000015">
    <property type="protein sequence ID" value="KAK8866699.1"/>
    <property type="molecule type" value="Genomic_DNA"/>
</dbReference>
<comment type="caution">
    <text evidence="5">The sequence shown here is derived from an EMBL/GenBank/DDBJ whole genome shotgun (WGS) entry which is preliminary data.</text>
</comment>
<keyword evidence="5" id="KW-0966">Cell projection</keyword>
<keyword evidence="5" id="KW-0969">Cilium</keyword>
<keyword evidence="5" id="KW-0282">Flagellum</keyword>
<proteinExistence type="predicted"/>
<feature type="region of interest" description="Disordered" evidence="3">
    <location>
        <begin position="92"/>
        <end position="114"/>
    </location>
</feature>
<evidence type="ECO:0000259" key="4">
    <source>
        <dbReference type="Pfam" id="PF13863"/>
    </source>
</evidence>